<evidence type="ECO:0000259" key="1">
    <source>
        <dbReference type="Pfam" id="PF04784"/>
    </source>
</evidence>
<dbReference type="PANTHER" id="PTHR46361">
    <property type="entry name" value="ELECTRON CARRIER/ PROTEIN DISULFIDE OXIDOREDUCTASE"/>
    <property type="match status" value="1"/>
</dbReference>
<comment type="caution">
    <text evidence="2">The sequence shown here is derived from an EMBL/GenBank/DDBJ whole genome shotgun (WGS) entry which is preliminary data.</text>
</comment>
<feature type="domain" description="DUF547" evidence="1">
    <location>
        <begin position="98"/>
        <end position="226"/>
    </location>
</feature>
<dbReference type="InterPro" id="IPR006869">
    <property type="entry name" value="DUF547"/>
</dbReference>
<reference evidence="2" key="1">
    <citation type="submission" date="2021-11" db="EMBL/GenBank/DDBJ databases">
        <authorList>
            <person name="Schell T."/>
        </authorList>
    </citation>
    <scope>NUCLEOTIDE SEQUENCE</scope>
    <source>
        <strain evidence="2">M5</strain>
    </source>
</reference>
<protein>
    <recommendedName>
        <fullName evidence="1">DUF547 domain-containing protein</fullName>
    </recommendedName>
</protein>
<gene>
    <name evidence="2" type="ORF">DGAL_LOCUS11684</name>
</gene>
<name>A0A8J2RRL1_9CRUS</name>
<sequence>MENYLRRFLSLLSDGYRIFMMNLSINHEVNVLNESSGEVFQQIPATEVAALLQRMILKLKGKYFSEDGKSVDYVQLRNDDLFKEFQTQAEQLAHVTLADLNPSQRKAFFINIYNTLTIHALSKVEPLPQSLLEVSNFWKHSAYNINGHVFSLDDIEHGILRANTRHPSALTKPFKNGDPRLQFSLKELDPRIHFALNCGGKSCPAIGVYNEINLETALTSATINFLSESVQNEKNTIHLSKLFLWQVIHSNLYSADFGSNDKDILRWICQYMPDSDSRKETIIQVVDAGNFKVLHDEYNWLINAK</sequence>
<evidence type="ECO:0000313" key="3">
    <source>
        <dbReference type="Proteomes" id="UP000789390"/>
    </source>
</evidence>
<keyword evidence="3" id="KW-1185">Reference proteome</keyword>
<dbReference type="Pfam" id="PF04784">
    <property type="entry name" value="DUF547"/>
    <property type="match status" value="1"/>
</dbReference>
<proteinExistence type="predicted"/>
<evidence type="ECO:0000313" key="2">
    <source>
        <dbReference type="EMBL" id="CAH0108313.1"/>
    </source>
</evidence>
<accession>A0A8J2RRL1</accession>
<dbReference type="EMBL" id="CAKKLH010000282">
    <property type="protein sequence ID" value="CAH0108313.1"/>
    <property type="molecule type" value="Genomic_DNA"/>
</dbReference>
<dbReference type="AlphaFoldDB" id="A0A8J2RRL1"/>
<dbReference type="Proteomes" id="UP000789390">
    <property type="component" value="Unassembled WGS sequence"/>
</dbReference>
<organism evidence="2 3">
    <name type="scientific">Daphnia galeata</name>
    <dbReference type="NCBI Taxonomy" id="27404"/>
    <lineage>
        <taxon>Eukaryota</taxon>
        <taxon>Metazoa</taxon>
        <taxon>Ecdysozoa</taxon>
        <taxon>Arthropoda</taxon>
        <taxon>Crustacea</taxon>
        <taxon>Branchiopoda</taxon>
        <taxon>Diplostraca</taxon>
        <taxon>Cladocera</taxon>
        <taxon>Anomopoda</taxon>
        <taxon>Daphniidae</taxon>
        <taxon>Daphnia</taxon>
    </lineage>
</organism>
<dbReference type="OrthoDB" id="418495at2759"/>
<dbReference type="PANTHER" id="PTHR46361:SF3">
    <property type="entry name" value="ELECTRON CARRIER_ PROTEIN DISULFIDE OXIDOREDUCTASE"/>
    <property type="match status" value="1"/>
</dbReference>